<dbReference type="PANTHER" id="PTHR12428">
    <property type="entry name" value="OXA1"/>
    <property type="match status" value="1"/>
</dbReference>
<evidence type="ECO:0000256" key="2">
    <source>
        <dbReference type="ARBA" id="ARBA00022448"/>
    </source>
</evidence>
<feature type="transmembrane region" description="Helical" evidence="10">
    <location>
        <begin position="26"/>
        <end position="44"/>
    </location>
</feature>
<evidence type="ECO:0000259" key="11">
    <source>
        <dbReference type="Pfam" id="PF02096"/>
    </source>
</evidence>
<dbReference type="RefSeq" id="WP_377470343.1">
    <property type="nucleotide sequence ID" value="NZ_JBHLWN010000046.1"/>
</dbReference>
<dbReference type="InterPro" id="IPR047196">
    <property type="entry name" value="YidC_ALB_C"/>
</dbReference>
<feature type="transmembrane region" description="Helical" evidence="10">
    <location>
        <begin position="168"/>
        <end position="187"/>
    </location>
</feature>
<evidence type="ECO:0000313" key="12">
    <source>
        <dbReference type="EMBL" id="MFC0213086.1"/>
    </source>
</evidence>
<dbReference type="InterPro" id="IPR028055">
    <property type="entry name" value="YidC/Oxa/ALB_C"/>
</dbReference>
<comment type="similarity">
    <text evidence="9">Belongs to the OXA1/ALB3/YidC family.</text>
</comment>
<evidence type="ECO:0000313" key="13">
    <source>
        <dbReference type="Proteomes" id="UP001589776"/>
    </source>
</evidence>
<keyword evidence="8" id="KW-0143">Chaperone</keyword>
<evidence type="ECO:0000256" key="1">
    <source>
        <dbReference type="ARBA" id="ARBA00004651"/>
    </source>
</evidence>
<comment type="subcellular location">
    <subcellularLocation>
        <location evidence="1">Cell membrane</location>
        <topology evidence="1">Multi-pass membrane protein</topology>
    </subcellularLocation>
    <subcellularLocation>
        <location evidence="9">Membrane</location>
        <topology evidence="9">Multi-pass membrane protein</topology>
    </subcellularLocation>
</comment>
<dbReference type="InterPro" id="IPR001708">
    <property type="entry name" value="YidC/ALB3/OXA1/COX18"/>
</dbReference>
<keyword evidence="13" id="KW-1185">Reference proteome</keyword>
<dbReference type="PANTHER" id="PTHR12428:SF65">
    <property type="entry name" value="CYTOCHROME C OXIDASE ASSEMBLY PROTEIN COX18, MITOCHONDRIAL"/>
    <property type="match status" value="1"/>
</dbReference>
<dbReference type="Proteomes" id="UP001589776">
    <property type="component" value="Unassembled WGS sequence"/>
</dbReference>
<reference evidence="12 13" key="1">
    <citation type="submission" date="2024-09" db="EMBL/GenBank/DDBJ databases">
        <authorList>
            <person name="Sun Q."/>
            <person name="Mori K."/>
        </authorList>
    </citation>
    <scope>NUCLEOTIDE SEQUENCE [LARGE SCALE GENOMIC DNA]</scope>
    <source>
        <strain evidence="12 13">CCM 7759</strain>
    </source>
</reference>
<evidence type="ECO:0000256" key="4">
    <source>
        <dbReference type="ARBA" id="ARBA00022692"/>
    </source>
</evidence>
<keyword evidence="4 9" id="KW-0812">Transmembrane</keyword>
<proteinExistence type="inferred from homology"/>
<feature type="transmembrane region" description="Helical" evidence="10">
    <location>
        <begin position="138"/>
        <end position="156"/>
    </location>
</feature>
<accession>A0ABV6DKA1</accession>
<evidence type="ECO:0000256" key="10">
    <source>
        <dbReference type="SAM" id="Phobius"/>
    </source>
</evidence>
<evidence type="ECO:0000256" key="5">
    <source>
        <dbReference type="ARBA" id="ARBA00022927"/>
    </source>
</evidence>
<evidence type="ECO:0000256" key="6">
    <source>
        <dbReference type="ARBA" id="ARBA00022989"/>
    </source>
</evidence>
<comment type="caution">
    <text evidence="12">The sequence shown here is derived from an EMBL/GenBank/DDBJ whole genome shotgun (WGS) entry which is preliminary data.</text>
</comment>
<evidence type="ECO:0000256" key="8">
    <source>
        <dbReference type="ARBA" id="ARBA00023186"/>
    </source>
</evidence>
<feature type="transmembrane region" description="Helical" evidence="10">
    <location>
        <begin position="98"/>
        <end position="118"/>
    </location>
</feature>
<keyword evidence="6 10" id="KW-1133">Transmembrane helix</keyword>
<dbReference type="EMBL" id="JBHLWN010000046">
    <property type="protein sequence ID" value="MFC0213086.1"/>
    <property type="molecule type" value="Genomic_DNA"/>
</dbReference>
<dbReference type="CDD" id="cd20070">
    <property type="entry name" value="5TM_YidC_Alb3"/>
    <property type="match status" value="1"/>
</dbReference>
<name>A0ABV6DKA1_9BACL</name>
<keyword evidence="3" id="KW-1003">Cell membrane</keyword>
<gene>
    <name evidence="12" type="ORF">ACFFK0_11565</name>
</gene>
<organism evidence="12 13">
    <name type="scientific">Paenibacillus chartarius</name>
    <dbReference type="NCBI Taxonomy" id="747481"/>
    <lineage>
        <taxon>Bacteria</taxon>
        <taxon>Bacillati</taxon>
        <taxon>Bacillota</taxon>
        <taxon>Bacilli</taxon>
        <taxon>Bacillales</taxon>
        <taxon>Paenibacillaceae</taxon>
        <taxon>Paenibacillus</taxon>
    </lineage>
</organism>
<protein>
    <submittedName>
        <fullName evidence="12">YidC/Oxa1 family membrane protein insertase</fullName>
    </submittedName>
</protein>
<evidence type="ECO:0000256" key="3">
    <source>
        <dbReference type="ARBA" id="ARBA00022475"/>
    </source>
</evidence>
<dbReference type="Pfam" id="PF02096">
    <property type="entry name" value="60KD_IMP"/>
    <property type="match status" value="1"/>
</dbReference>
<feature type="domain" description="Membrane insertase YidC/Oxa/ALB C-terminal" evidence="11">
    <location>
        <begin position="26"/>
        <end position="211"/>
    </location>
</feature>
<dbReference type="NCBIfam" id="TIGR03592">
    <property type="entry name" value="yidC_oxa1_cterm"/>
    <property type="match status" value="1"/>
</dbReference>
<evidence type="ECO:0000256" key="9">
    <source>
        <dbReference type="RuleBase" id="RU003945"/>
    </source>
</evidence>
<keyword evidence="2" id="KW-0813">Transport</keyword>
<keyword evidence="5" id="KW-0653">Protein transport</keyword>
<evidence type="ECO:0000256" key="7">
    <source>
        <dbReference type="ARBA" id="ARBA00023136"/>
    </source>
</evidence>
<keyword evidence="7 10" id="KW-0472">Membrane</keyword>
<sequence length="223" mass="25038">MNSWFETISSLLLPVLELIQRYTHDWGLAVIVLTLLVKTVLYLPQLQAARQQVRMTHVQPELQHLRELHKDDPQQLATATMKLYEEKGIRPFRSIRNVLLQMPIWMGLYGLFLVHGAAMTSVLLPWIGNLSMSDPLHVLPLLTALGTGLTVLIPLTADSAAASPTAVWTGRTVMLALAVLLPLAFMWRAPAALGLYWLTSSAFSLMERLFYRTGWGKRLLARA</sequence>